<dbReference type="EMBL" id="JANLCJ010000516">
    <property type="protein sequence ID" value="MCS5737223.1"/>
    <property type="molecule type" value="Genomic_DNA"/>
</dbReference>
<dbReference type="SUPFAM" id="SSF49299">
    <property type="entry name" value="PKD domain"/>
    <property type="match status" value="1"/>
</dbReference>
<gene>
    <name evidence="1" type="ORF">N1032_26190</name>
</gene>
<evidence type="ECO:0008006" key="3">
    <source>
        <dbReference type="Google" id="ProtNLM"/>
    </source>
</evidence>
<accession>A0ABT2HBB1</accession>
<dbReference type="Proteomes" id="UP001165586">
    <property type="component" value="Unassembled WGS sequence"/>
</dbReference>
<dbReference type="Gene3D" id="2.60.40.10">
    <property type="entry name" value="Immunoglobulins"/>
    <property type="match status" value="1"/>
</dbReference>
<dbReference type="InterPro" id="IPR035986">
    <property type="entry name" value="PKD_dom_sf"/>
</dbReference>
<comment type="caution">
    <text evidence="1">The sequence shown here is derived from an EMBL/GenBank/DDBJ whole genome shotgun (WGS) entry which is preliminary data.</text>
</comment>
<sequence>MGYSKVSGAPAPTITIGTQPTATSVVAPAAFTLTAAATVTGGGAVSYQWFGPSGAISGATSASYTKTPSAVSDTGDYHVVVSAPGAQDVTSNTATVTVTATTTPTLKTIKISKGTGTSVVGGTDAAPTLSDTTLVAGGSGEATAQIDVVTDVGASLPTNTTFTLTGT</sequence>
<keyword evidence="2" id="KW-1185">Reference proteome</keyword>
<organism evidence="1 2">
    <name type="scientific">Herbiconiux daphne</name>
    <dbReference type="NCBI Taxonomy" id="2970914"/>
    <lineage>
        <taxon>Bacteria</taxon>
        <taxon>Bacillati</taxon>
        <taxon>Actinomycetota</taxon>
        <taxon>Actinomycetes</taxon>
        <taxon>Micrococcales</taxon>
        <taxon>Microbacteriaceae</taxon>
        <taxon>Herbiconiux</taxon>
    </lineage>
</organism>
<protein>
    <recommendedName>
        <fullName evidence="3">Ig-like domain-containing protein</fullName>
    </recommendedName>
</protein>
<proteinExistence type="predicted"/>
<feature type="non-terminal residue" evidence="1">
    <location>
        <position position="167"/>
    </location>
</feature>
<evidence type="ECO:0000313" key="2">
    <source>
        <dbReference type="Proteomes" id="UP001165586"/>
    </source>
</evidence>
<dbReference type="InterPro" id="IPR013783">
    <property type="entry name" value="Ig-like_fold"/>
</dbReference>
<reference evidence="1" key="1">
    <citation type="submission" date="2022-08" db="EMBL/GenBank/DDBJ databases">
        <authorList>
            <person name="Deng Y."/>
            <person name="Han X.-F."/>
            <person name="Zhang Y.-Q."/>
        </authorList>
    </citation>
    <scope>NUCLEOTIDE SEQUENCE</scope>
    <source>
        <strain evidence="1">CPCC 203386</strain>
    </source>
</reference>
<evidence type="ECO:0000313" key="1">
    <source>
        <dbReference type="EMBL" id="MCS5737223.1"/>
    </source>
</evidence>
<name>A0ABT2HBB1_9MICO</name>